<evidence type="ECO:0000256" key="1">
    <source>
        <dbReference type="ARBA" id="ARBA00023002"/>
    </source>
</evidence>
<dbReference type="PANTHER" id="PTHR14239">
    <property type="entry name" value="DUDULIN-RELATED"/>
    <property type="match status" value="1"/>
</dbReference>
<dbReference type="SUPFAM" id="SSF51735">
    <property type="entry name" value="NAD(P)-binding Rossmann-fold domains"/>
    <property type="match status" value="1"/>
</dbReference>
<dbReference type="InterPro" id="IPR028939">
    <property type="entry name" value="P5C_Rdtase_cat_N"/>
</dbReference>
<evidence type="ECO:0000313" key="4">
    <source>
        <dbReference type="Proteomes" id="UP000297453"/>
    </source>
</evidence>
<protein>
    <submittedName>
        <fullName evidence="3">NADP oxidoreductase</fullName>
    </submittedName>
</protein>
<dbReference type="Gene3D" id="3.40.50.720">
    <property type="entry name" value="NAD(P)-binding Rossmann-like Domain"/>
    <property type="match status" value="1"/>
</dbReference>
<accession>A0A4R9G6C4</accession>
<evidence type="ECO:0000313" key="3">
    <source>
        <dbReference type="EMBL" id="TGK07054.1"/>
    </source>
</evidence>
<keyword evidence="4" id="KW-1185">Reference proteome</keyword>
<dbReference type="GO" id="GO:0016491">
    <property type="term" value="F:oxidoreductase activity"/>
    <property type="evidence" value="ECO:0007669"/>
    <property type="project" value="UniProtKB-KW"/>
</dbReference>
<sequence length="215" mass="23210">MKIGILGTGMVGNTIGSKLIEKGYEVKMGSRSAQNEKAAEWVAKSGSKASQGTFKDAATFGEILFNCTKGEVSLEVLRQAGAENLKGKILADVSNALDFSKGRPPGLLTDSHNSLGEMIQKEFPDLKVVKTLNTTNCSIMVDASLIKGEHDIFVCGNDAEAKKTISNLLAKDFGWNNIIDLGDIVGARAAEMLLPMWVRLYGIYGHANFNFHIVK</sequence>
<gene>
    <name evidence="3" type="ORF">EHO59_02775</name>
</gene>
<organism evidence="3 4">
    <name type="scientific">Leptospira semungkisensis</name>
    <dbReference type="NCBI Taxonomy" id="2484985"/>
    <lineage>
        <taxon>Bacteria</taxon>
        <taxon>Pseudomonadati</taxon>
        <taxon>Spirochaetota</taxon>
        <taxon>Spirochaetia</taxon>
        <taxon>Leptospirales</taxon>
        <taxon>Leptospiraceae</taxon>
        <taxon>Leptospira</taxon>
    </lineage>
</organism>
<dbReference type="InterPro" id="IPR036291">
    <property type="entry name" value="NAD(P)-bd_dom_sf"/>
</dbReference>
<comment type="caution">
    <text evidence="3">The sequence shown here is derived from an EMBL/GenBank/DDBJ whole genome shotgun (WGS) entry which is preliminary data.</text>
</comment>
<dbReference type="AlphaFoldDB" id="A0A4R9G6C4"/>
<dbReference type="Proteomes" id="UP000297453">
    <property type="component" value="Unassembled WGS sequence"/>
</dbReference>
<feature type="domain" description="Pyrroline-5-carboxylate reductase catalytic N-terminal" evidence="2">
    <location>
        <begin position="2"/>
        <end position="95"/>
    </location>
</feature>
<dbReference type="EMBL" id="RQEP01000005">
    <property type="protein sequence ID" value="TGK07054.1"/>
    <property type="molecule type" value="Genomic_DNA"/>
</dbReference>
<dbReference type="OrthoDB" id="9786864at2"/>
<dbReference type="InterPro" id="IPR051267">
    <property type="entry name" value="STEAP_metalloreductase"/>
</dbReference>
<dbReference type="RefSeq" id="WP_135584520.1">
    <property type="nucleotide sequence ID" value="NZ_RQEP01000005.1"/>
</dbReference>
<reference evidence="3" key="1">
    <citation type="journal article" date="2019" name="PLoS Negl. Trop. Dis.">
        <title>Revisiting the worldwide diversity of Leptospira species in the environment.</title>
        <authorList>
            <person name="Vincent A.T."/>
            <person name="Schiettekatte O."/>
            <person name="Bourhy P."/>
            <person name="Veyrier F.J."/>
            <person name="Picardeau M."/>
        </authorList>
    </citation>
    <scope>NUCLEOTIDE SEQUENCE [LARGE SCALE GENOMIC DNA]</scope>
    <source>
        <strain evidence="3">SSS9</strain>
    </source>
</reference>
<keyword evidence="1" id="KW-0560">Oxidoreductase</keyword>
<proteinExistence type="predicted"/>
<name>A0A4R9G6C4_9LEPT</name>
<dbReference type="Pfam" id="PF03807">
    <property type="entry name" value="F420_oxidored"/>
    <property type="match status" value="1"/>
</dbReference>
<evidence type="ECO:0000259" key="2">
    <source>
        <dbReference type="Pfam" id="PF03807"/>
    </source>
</evidence>